<dbReference type="InterPro" id="IPR055290">
    <property type="entry name" value="At3g26010-like"/>
</dbReference>
<name>A0AAD4TI91_9MAGN</name>
<proteinExistence type="predicted"/>
<dbReference type="PANTHER" id="PTHR35546:SF130">
    <property type="entry name" value="EXPRESSED PROTEIN"/>
    <property type="match status" value="1"/>
</dbReference>
<keyword evidence="2" id="KW-1185">Reference proteome</keyword>
<reference evidence="1" key="1">
    <citation type="submission" date="2022-04" db="EMBL/GenBank/DDBJ databases">
        <title>A functionally conserved STORR gene fusion in Papaver species that diverged 16.8 million years ago.</title>
        <authorList>
            <person name="Catania T."/>
        </authorList>
    </citation>
    <scope>NUCLEOTIDE SEQUENCE</scope>
    <source>
        <strain evidence="1">S-188037</strain>
    </source>
</reference>
<dbReference type="EMBL" id="JAJJMB010000835">
    <property type="protein sequence ID" value="KAI3960938.1"/>
    <property type="molecule type" value="Genomic_DNA"/>
</dbReference>
<organism evidence="1 2">
    <name type="scientific">Papaver atlanticum</name>
    <dbReference type="NCBI Taxonomy" id="357466"/>
    <lineage>
        <taxon>Eukaryota</taxon>
        <taxon>Viridiplantae</taxon>
        <taxon>Streptophyta</taxon>
        <taxon>Embryophyta</taxon>
        <taxon>Tracheophyta</taxon>
        <taxon>Spermatophyta</taxon>
        <taxon>Magnoliopsida</taxon>
        <taxon>Ranunculales</taxon>
        <taxon>Papaveraceae</taxon>
        <taxon>Papaveroideae</taxon>
        <taxon>Papaver</taxon>
    </lineage>
</organism>
<dbReference type="AlphaFoldDB" id="A0AAD4TI91"/>
<protein>
    <submittedName>
        <fullName evidence="1">Uncharacterized protein</fullName>
    </submittedName>
</protein>
<accession>A0AAD4TI91</accession>
<dbReference type="Proteomes" id="UP001202328">
    <property type="component" value="Unassembled WGS sequence"/>
</dbReference>
<comment type="caution">
    <text evidence="1">The sequence shown here is derived from an EMBL/GenBank/DDBJ whole genome shotgun (WGS) entry which is preliminary data.</text>
</comment>
<feature type="non-terminal residue" evidence="1">
    <location>
        <position position="1"/>
    </location>
</feature>
<evidence type="ECO:0000313" key="1">
    <source>
        <dbReference type="EMBL" id="KAI3960938.1"/>
    </source>
</evidence>
<evidence type="ECO:0000313" key="2">
    <source>
        <dbReference type="Proteomes" id="UP001202328"/>
    </source>
</evidence>
<sequence>KLRRPSGPPDDPEFEFPFVFLNNDRSHSTGGGGVPLKTLDFVKVPPKNWKGPIIESSLRIQHSCNGLLCCTRITSQTGKQPCIVTCHIYVYNPTTKQSKSLPPSPFKDVVTDRLWNGVRSVSLAFDPIKSADHYQVISIWRDLGNFEELK</sequence>
<feature type="non-terminal residue" evidence="1">
    <location>
        <position position="150"/>
    </location>
</feature>
<gene>
    <name evidence="1" type="ORF">MKW98_019139</name>
</gene>
<dbReference type="PANTHER" id="PTHR35546">
    <property type="entry name" value="F-BOX PROTEIN INTERACTION DOMAIN PROTEIN-RELATED"/>
    <property type="match status" value="1"/>
</dbReference>